<keyword evidence="2" id="KW-1185">Reference proteome</keyword>
<name>I9PNJ1_9BACE</name>
<gene>
    <name evidence="1" type="ORF">HMPREF1062_06053</name>
</gene>
<evidence type="ECO:0000313" key="2">
    <source>
        <dbReference type="Proteomes" id="UP000003741"/>
    </source>
</evidence>
<organism evidence="1 2">
    <name type="scientific">Bacteroides cellulosilyticus CL02T12C19</name>
    <dbReference type="NCBI Taxonomy" id="997874"/>
    <lineage>
        <taxon>Bacteria</taxon>
        <taxon>Pseudomonadati</taxon>
        <taxon>Bacteroidota</taxon>
        <taxon>Bacteroidia</taxon>
        <taxon>Bacteroidales</taxon>
        <taxon>Bacteroidaceae</taxon>
        <taxon>Bacteroides</taxon>
    </lineage>
</organism>
<reference evidence="1 2" key="1">
    <citation type="submission" date="2012-02" db="EMBL/GenBank/DDBJ databases">
        <title>The Genome Sequence of Bacteroides cellulosilyticus CL02T12C19.</title>
        <authorList>
            <consortium name="The Broad Institute Genome Sequencing Platform"/>
            <person name="Earl A."/>
            <person name="Ward D."/>
            <person name="Feldgarden M."/>
            <person name="Gevers D."/>
            <person name="Zitomersky N.L."/>
            <person name="Coyne M.J."/>
            <person name="Comstock L.E."/>
            <person name="Young S.K."/>
            <person name="Zeng Q."/>
            <person name="Gargeya S."/>
            <person name="Fitzgerald M."/>
            <person name="Haas B."/>
            <person name="Abouelleil A."/>
            <person name="Alvarado L."/>
            <person name="Arachchi H.M."/>
            <person name="Berlin A."/>
            <person name="Chapman S.B."/>
            <person name="Gearin G."/>
            <person name="Goldberg J."/>
            <person name="Griggs A."/>
            <person name="Gujja S."/>
            <person name="Hansen M."/>
            <person name="Heiman D."/>
            <person name="Howarth C."/>
            <person name="Larimer J."/>
            <person name="Lui A."/>
            <person name="MacDonald P.J.P."/>
            <person name="McCowen C."/>
            <person name="Montmayeur A."/>
            <person name="Murphy C."/>
            <person name="Neiman D."/>
            <person name="Pearson M."/>
            <person name="Priest M."/>
            <person name="Roberts A."/>
            <person name="Saif S."/>
            <person name="Shea T."/>
            <person name="Sisk P."/>
            <person name="Stolte C."/>
            <person name="Sykes S."/>
            <person name="Wortman J."/>
            <person name="Nusbaum C."/>
            <person name="Birren B."/>
        </authorList>
    </citation>
    <scope>NUCLEOTIDE SEQUENCE [LARGE SCALE GENOMIC DNA]</scope>
    <source>
        <strain evidence="1 2">CL02T12C19</strain>
    </source>
</reference>
<protein>
    <submittedName>
        <fullName evidence="1">Uncharacterized protein</fullName>
    </submittedName>
</protein>
<dbReference type="EMBL" id="AGXG01000151">
    <property type="protein sequence ID" value="EIY17883.1"/>
    <property type="molecule type" value="Genomic_DNA"/>
</dbReference>
<sequence>NRRQPGSCRSMPELRPVETTRYSTARPVFMPLVSDFPPPVPYLSLVTCHVKGKQRYFLSAPRFHSARSKFRRGADKENPVRVCPGRPLLDPPKPHSFLFHFLLHLYPARPYPPFYHHIYRPVPVSSPPSPSGFPAAKVGCRA</sequence>
<dbReference type="AlphaFoldDB" id="I9PNJ1"/>
<dbReference type="Proteomes" id="UP000003741">
    <property type="component" value="Unassembled WGS sequence"/>
</dbReference>
<dbReference type="HOGENOM" id="CLU_1810123_0_0_10"/>
<comment type="caution">
    <text evidence="1">The sequence shown here is derived from an EMBL/GenBank/DDBJ whole genome shotgun (WGS) entry which is preliminary data.</text>
</comment>
<feature type="non-terminal residue" evidence="1">
    <location>
        <position position="1"/>
    </location>
</feature>
<proteinExistence type="predicted"/>
<evidence type="ECO:0000313" key="1">
    <source>
        <dbReference type="EMBL" id="EIY17883.1"/>
    </source>
</evidence>
<accession>I9PNJ1</accession>